<feature type="compositionally biased region" description="Polar residues" evidence="1">
    <location>
        <begin position="149"/>
        <end position="159"/>
    </location>
</feature>
<dbReference type="PANTHER" id="PTHR33246">
    <property type="entry name" value="CCHC-TYPE DOMAIN-CONTAINING PROTEIN"/>
    <property type="match status" value="1"/>
</dbReference>
<dbReference type="Proteomes" id="UP000325313">
    <property type="component" value="Unassembled WGS sequence"/>
</dbReference>
<feature type="region of interest" description="Disordered" evidence="1">
    <location>
        <begin position="1"/>
        <end position="169"/>
    </location>
</feature>
<proteinExistence type="predicted"/>
<accession>A0A5B0LWK4</accession>
<evidence type="ECO:0000256" key="1">
    <source>
        <dbReference type="SAM" id="MobiDB-lite"/>
    </source>
</evidence>
<evidence type="ECO:0008006" key="4">
    <source>
        <dbReference type="Google" id="ProtNLM"/>
    </source>
</evidence>
<name>A0A5B0LWK4_PUCGR</name>
<evidence type="ECO:0000313" key="2">
    <source>
        <dbReference type="EMBL" id="KAA1068078.1"/>
    </source>
</evidence>
<evidence type="ECO:0000313" key="3">
    <source>
        <dbReference type="Proteomes" id="UP000325313"/>
    </source>
</evidence>
<feature type="compositionally biased region" description="Polar residues" evidence="1">
    <location>
        <begin position="96"/>
        <end position="128"/>
    </location>
</feature>
<comment type="caution">
    <text evidence="2">The sequence shown here is derived from an EMBL/GenBank/DDBJ whole genome shotgun (WGS) entry which is preliminary data.</text>
</comment>
<dbReference type="EMBL" id="VDEP01000506">
    <property type="protein sequence ID" value="KAA1068078.1"/>
    <property type="molecule type" value="Genomic_DNA"/>
</dbReference>
<dbReference type="AlphaFoldDB" id="A0A5B0LWK4"/>
<reference evidence="2 3" key="1">
    <citation type="submission" date="2019-05" db="EMBL/GenBank/DDBJ databases">
        <title>Emergence of the Ug99 lineage of the wheat stem rust pathogen through somatic hybridization.</title>
        <authorList>
            <person name="Li F."/>
            <person name="Upadhyaya N.M."/>
            <person name="Sperschneider J."/>
            <person name="Matny O."/>
            <person name="Nguyen-Phuc H."/>
            <person name="Mago R."/>
            <person name="Raley C."/>
            <person name="Miller M.E."/>
            <person name="Silverstein K.A.T."/>
            <person name="Henningsen E."/>
            <person name="Hirsch C.D."/>
            <person name="Visser B."/>
            <person name="Pretorius Z.A."/>
            <person name="Steffenson B.J."/>
            <person name="Schwessinger B."/>
            <person name="Dodds P.N."/>
            <person name="Figueroa M."/>
        </authorList>
    </citation>
    <scope>NUCLEOTIDE SEQUENCE [LARGE SCALE GENOMIC DNA]</scope>
    <source>
        <strain evidence="2 3">Ug99</strain>
    </source>
</reference>
<sequence>MYEFDHSMPSQELPQHLPNDEEDDGAVGNDNLEDEHAENQMDSSPEIFYSGWDPTQSTSADELPDSLSLPNSTPTPRGLNFASLSSLDLAGYHPSQAPSQTPAANVHNSQTQAGSTAGQSSPQATPTPSERGRNSSRGRGRPTPIGKTGSMSSAQSATPQVAPKATLAAAFSNSTDTRFQMVESQMTMERERMQHEDARADKKDERERLADERKDKQLEAQLQWERDQYNLEGDRMDKKEAHKKAIRDEKASMVRELISKGISPSEIEALKLKTKQVSQESKTK</sequence>
<feature type="region of interest" description="Disordered" evidence="1">
    <location>
        <begin position="181"/>
        <end position="214"/>
    </location>
</feature>
<gene>
    <name evidence="2" type="ORF">PGTUg99_010378</name>
</gene>
<feature type="compositionally biased region" description="Acidic residues" evidence="1">
    <location>
        <begin position="20"/>
        <end position="36"/>
    </location>
</feature>
<organism evidence="2 3">
    <name type="scientific">Puccinia graminis f. sp. tritici</name>
    <dbReference type="NCBI Taxonomy" id="56615"/>
    <lineage>
        <taxon>Eukaryota</taxon>
        <taxon>Fungi</taxon>
        <taxon>Dikarya</taxon>
        <taxon>Basidiomycota</taxon>
        <taxon>Pucciniomycotina</taxon>
        <taxon>Pucciniomycetes</taxon>
        <taxon>Pucciniales</taxon>
        <taxon>Pucciniaceae</taxon>
        <taxon>Puccinia</taxon>
    </lineage>
</organism>
<protein>
    <recommendedName>
        <fullName evidence="4">No apical meristem-associated C-terminal domain-containing protein</fullName>
    </recommendedName>
</protein>
<feature type="compositionally biased region" description="Basic and acidic residues" evidence="1">
    <location>
        <begin position="188"/>
        <end position="214"/>
    </location>
</feature>
<dbReference type="PANTHER" id="PTHR33246:SF51">
    <property type="entry name" value="MYB_SANT-LIKE DOMAIN-CONTAINING PROTEIN"/>
    <property type="match status" value="1"/>
</dbReference>